<keyword evidence="3" id="KW-0436">Ligase</keyword>
<evidence type="ECO:0000256" key="4">
    <source>
        <dbReference type="ARBA" id="ARBA00022741"/>
    </source>
</evidence>
<organism evidence="9 10">
    <name type="scientific">Colletotrichum gloeosporioides</name>
    <name type="common">Anthracnose fungus</name>
    <name type="synonym">Glomerella cingulata</name>
    <dbReference type="NCBI Taxonomy" id="474922"/>
    <lineage>
        <taxon>Eukaryota</taxon>
        <taxon>Fungi</taxon>
        <taxon>Dikarya</taxon>
        <taxon>Ascomycota</taxon>
        <taxon>Pezizomycotina</taxon>
        <taxon>Sordariomycetes</taxon>
        <taxon>Hypocreomycetidae</taxon>
        <taxon>Glomerellales</taxon>
        <taxon>Glomerellaceae</taxon>
        <taxon>Colletotrichum</taxon>
        <taxon>Colletotrichum gloeosporioides species complex</taxon>
    </lineage>
</organism>
<evidence type="ECO:0000256" key="6">
    <source>
        <dbReference type="PROSITE-ProRule" id="PRU01331"/>
    </source>
</evidence>
<evidence type="ECO:0000256" key="7">
    <source>
        <dbReference type="RuleBase" id="RU000384"/>
    </source>
</evidence>
<gene>
    <name evidence="9" type="ORF">GCG54_00003109</name>
</gene>
<dbReference type="InterPro" id="IPR014746">
    <property type="entry name" value="Gln_synth/guanido_kin_cat_dom"/>
</dbReference>
<evidence type="ECO:0000256" key="5">
    <source>
        <dbReference type="ARBA" id="ARBA00022840"/>
    </source>
</evidence>
<evidence type="ECO:0000313" key="10">
    <source>
        <dbReference type="Proteomes" id="UP000613401"/>
    </source>
</evidence>
<comment type="similarity">
    <text evidence="1 6 7">Belongs to the glutamine synthetase family.</text>
</comment>
<dbReference type="FunFam" id="3.30.590.10:FF:000005">
    <property type="entry name" value="Probable glutamine synthetase"/>
    <property type="match status" value="1"/>
</dbReference>
<evidence type="ECO:0000259" key="8">
    <source>
        <dbReference type="PROSITE" id="PS51987"/>
    </source>
</evidence>
<dbReference type="Pfam" id="PF00120">
    <property type="entry name" value="Gln-synt_C"/>
    <property type="match status" value="1"/>
</dbReference>
<dbReference type="Gene3D" id="3.30.590.10">
    <property type="entry name" value="Glutamine synthetase/guanido kinase, catalytic domain"/>
    <property type="match status" value="1"/>
</dbReference>
<reference evidence="9" key="2">
    <citation type="submission" date="2020-03" db="EMBL/GenBank/DDBJ databases">
        <authorList>
            <person name="Fu F.-F."/>
            <person name="Chen J."/>
        </authorList>
    </citation>
    <scope>NUCLEOTIDE SEQUENCE</scope>
    <source>
        <strain evidence="9">Lc1</strain>
    </source>
</reference>
<dbReference type="Gene3D" id="3.10.20.70">
    <property type="entry name" value="Glutamine synthetase, N-terminal domain"/>
    <property type="match status" value="1"/>
</dbReference>
<keyword evidence="4" id="KW-0547">Nucleotide-binding</keyword>
<feature type="domain" description="GS catalytic" evidence="8">
    <location>
        <begin position="134"/>
        <end position="511"/>
    </location>
</feature>
<proteinExistence type="inferred from homology"/>
<dbReference type="GO" id="GO:0006542">
    <property type="term" value="P:glutamine biosynthetic process"/>
    <property type="evidence" value="ECO:0007669"/>
    <property type="project" value="InterPro"/>
</dbReference>
<dbReference type="AlphaFoldDB" id="A0A8H4CW38"/>
<dbReference type="SUPFAM" id="SSF55931">
    <property type="entry name" value="Glutamine synthetase/guanido kinase"/>
    <property type="match status" value="1"/>
</dbReference>
<evidence type="ECO:0000256" key="3">
    <source>
        <dbReference type="ARBA" id="ARBA00022598"/>
    </source>
</evidence>
<dbReference type="GeneID" id="69010270"/>
<sequence length="511" mass="56409">MDQQSQATLCTLRSATYANTIATVDNIEAILANDEKVRVAGVDADGILRGKIMDKEKFLSSITSGFGMSSAIFAWDIHDVLFTTETKIATSEDGFADFVAYPDLSSFRRLPTEDNIPFFLLSFAVGGKPVFACPRSMIRQLCDKLAEAGCKALAGVELEFMNFQTPSEDGYRSPQGRQNLSTFLEKNAPSALRPLTGGMFGYSTSRPIASKKYFHEIFDSSKKANCGLESWHTESGPGVYEAALKVSPIDEMADKVSIFKLTTKSLGVEHGVTPCFLAKPSQGLPGNSGHIHVSLTDLDGKNVFALSGPPDQTAAWPDIAQLSDVGRYFLAGILVALPDIMPLLAPSINSYKRLVENYWAPVDVSWGLEDRLASVRLVAPPVCKPAATRFEVRIPGADLHPHYALTAIVAAGWRGVMKKLDIPIPPAKIQRKDTKPELLPDSLLEATHRFKAPDSLAREILGDDFVDFFAATREHELRVWREAVTDWQDLFLKLWDEADHHREFRRYIEVA</sequence>
<dbReference type="RefSeq" id="XP_045270090.1">
    <property type="nucleotide sequence ID" value="XM_045403187.1"/>
</dbReference>
<dbReference type="SMART" id="SM01230">
    <property type="entry name" value="Gln-synt_C"/>
    <property type="match status" value="1"/>
</dbReference>
<comment type="caution">
    <text evidence="9">The sequence shown here is derived from an EMBL/GenBank/DDBJ whole genome shotgun (WGS) entry which is preliminary data.</text>
</comment>
<dbReference type="PANTHER" id="PTHR43785">
    <property type="entry name" value="GAMMA-GLUTAMYLPUTRESCINE SYNTHETASE"/>
    <property type="match status" value="1"/>
</dbReference>
<keyword evidence="10" id="KW-1185">Reference proteome</keyword>
<dbReference type="InterPro" id="IPR036651">
    <property type="entry name" value="Gln_synt_N_sf"/>
</dbReference>
<dbReference type="GO" id="GO:0004356">
    <property type="term" value="F:glutamine synthetase activity"/>
    <property type="evidence" value="ECO:0007669"/>
    <property type="project" value="InterPro"/>
</dbReference>
<dbReference type="EMBL" id="WVTB01000009">
    <property type="protein sequence ID" value="KAF3810931.1"/>
    <property type="molecule type" value="Genomic_DNA"/>
</dbReference>
<dbReference type="PANTHER" id="PTHR43785:SF12">
    <property type="entry name" value="TYPE-1 GLUTAMINE SYNTHETASE 2"/>
    <property type="match status" value="1"/>
</dbReference>
<reference evidence="9" key="1">
    <citation type="journal article" date="2020" name="Phytopathology">
        <title>Genome sequence and comparative analysis of Colletotrichum gloeosporioides isolated from Liriodendron leaves.</title>
        <authorList>
            <person name="Fu F.F."/>
            <person name="Hao Z."/>
            <person name="Wang P."/>
            <person name="Lu Y."/>
            <person name="Xue L.J."/>
            <person name="Wei G."/>
            <person name="Tian Y."/>
            <person name="Baishi H."/>
            <person name="Xu H."/>
            <person name="Shi J."/>
            <person name="Cheng T."/>
            <person name="Wang G."/>
            <person name="Yi Y."/>
            <person name="Chen J."/>
        </authorList>
    </citation>
    <scope>NUCLEOTIDE SEQUENCE</scope>
    <source>
        <strain evidence="9">Lc1</strain>
    </source>
</reference>
<dbReference type="GO" id="GO:0006576">
    <property type="term" value="P:biogenic amine metabolic process"/>
    <property type="evidence" value="ECO:0007669"/>
    <property type="project" value="UniProtKB-ARBA"/>
</dbReference>
<dbReference type="PROSITE" id="PS51987">
    <property type="entry name" value="GS_CATALYTIC"/>
    <property type="match status" value="1"/>
</dbReference>
<evidence type="ECO:0000313" key="9">
    <source>
        <dbReference type="EMBL" id="KAF3810931.1"/>
    </source>
</evidence>
<name>A0A8H4CW38_COLGL</name>
<keyword evidence="5" id="KW-0067">ATP-binding</keyword>
<dbReference type="InterPro" id="IPR008146">
    <property type="entry name" value="Gln_synth_cat_dom"/>
</dbReference>
<accession>A0A8H4CW38</accession>
<protein>
    <recommendedName>
        <fullName evidence="2">Glutamine synthetase</fullName>
    </recommendedName>
</protein>
<evidence type="ECO:0000256" key="2">
    <source>
        <dbReference type="ARBA" id="ARBA00021364"/>
    </source>
</evidence>
<dbReference type="Proteomes" id="UP000613401">
    <property type="component" value="Unassembled WGS sequence"/>
</dbReference>
<evidence type="ECO:0000256" key="1">
    <source>
        <dbReference type="ARBA" id="ARBA00009897"/>
    </source>
</evidence>
<dbReference type="GO" id="GO:0005524">
    <property type="term" value="F:ATP binding"/>
    <property type="evidence" value="ECO:0007669"/>
    <property type="project" value="UniProtKB-KW"/>
</dbReference>